<dbReference type="Pfam" id="PF15868">
    <property type="entry name" value="MBF2"/>
    <property type="match status" value="1"/>
</dbReference>
<gene>
    <name evidence="1" type="ORF">LNINA_LOCUS7218</name>
</gene>
<evidence type="ECO:0000313" key="1">
    <source>
        <dbReference type="EMBL" id="CAK1547764.1"/>
    </source>
</evidence>
<organism evidence="1 2">
    <name type="scientific">Leptosia nina</name>
    <dbReference type="NCBI Taxonomy" id="320188"/>
    <lineage>
        <taxon>Eukaryota</taxon>
        <taxon>Metazoa</taxon>
        <taxon>Ecdysozoa</taxon>
        <taxon>Arthropoda</taxon>
        <taxon>Hexapoda</taxon>
        <taxon>Insecta</taxon>
        <taxon>Pterygota</taxon>
        <taxon>Neoptera</taxon>
        <taxon>Endopterygota</taxon>
        <taxon>Lepidoptera</taxon>
        <taxon>Glossata</taxon>
        <taxon>Ditrysia</taxon>
        <taxon>Papilionoidea</taxon>
        <taxon>Pieridae</taxon>
        <taxon>Pierinae</taxon>
        <taxon>Leptosia</taxon>
    </lineage>
</organism>
<dbReference type="InterPro" id="IPR031734">
    <property type="entry name" value="MBF2"/>
</dbReference>
<dbReference type="Proteomes" id="UP001497472">
    <property type="component" value="Unassembled WGS sequence"/>
</dbReference>
<comment type="caution">
    <text evidence="1">The sequence shown here is derived from an EMBL/GenBank/DDBJ whole genome shotgun (WGS) entry which is preliminary data.</text>
</comment>
<evidence type="ECO:0000313" key="2">
    <source>
        <dbReference type="Proteomes" id="UP001497472"/>
    </source>
</evidence>
<keyword evidence="2" id="KW-1185">Reference proteome</keyword>
<dbReference type="AlphaFoldDB" id="A0AAV1JGI1"/>
<protein>
    <submittedName>
        <fullName evidence="1">Uncharacterized protein</fullName>
    </submittedName>
</protein>
<name>A0AAV1JGI1_9NEOP</name>
<sequence length="75" mass="8399">MNFAKSAIPLFKRSQEVYFDYPINDREIKGIAIIDLDDGMAEPSITSGGLGFSFAKVKLKSERGSGYNFRIEIYA</sequence>
<dbReference type="EMBL" id="CAVLEF010000009">
    <property type="protein sequence ID" value="CAK1547764.1"/>
    <property type="molecule type" value="Genomic_DNA"/>
</dbReference>
<proteinExistence type="predicted"/>
<dbReference type="PANTHER" id="PTHR37685">
    <property type="entry name" value="GEO11136P1-RELATED"/>
    <property type="match status" value="1"/>
</dbReference>
<reference evidence="1 2" key="1">
    <citation type="submission" date="2023-11" db="EMBL/GenBank/DDBJ databases">
        <authorList>
            <person name="Okamura Y."/>
        </authorList>
    </citation>
    <scope>NUCLEOTIDE SEQUENCE [LARGE SCALE GENOMIC DNA]</scope>
</reference>
<dbReference type="PANTHER" id="PTHR37685:SF1">
    <property type="entry name" value="GEO11136P1-RELATED"/>
    <property type="match status" value="1"/>
</dbReference>
<accession>A0AAV1JGI1</accession>